<dbReference type="Gene3D" id="1.20.120.1760">
    <property type="match status" value="1"/>
</dbReference>
<keyword evidence="14 16" id="KW-0594">Phospholipid biosynthesis</keyword>
<evidence type="ECO:0000256" key="4">
    <source>
        <dbReference type="ARBA" id="ARBA00010441"/>
    </source>
</evidence>
<proteinExistence type="inferred from homology"/>
<dbReference type="InterPro" id="IPR048254">
    <property type="entry name" value="CDP_ALCOHOL_P_TRANSF_CS"/>
</dbReference>
<dbReference type="PIRSF" id="PIRSF000848">
    <property type="entry name" value="CDP_diag_ino_3_P"/>
    <property type="match status" value="1"/>
</dbReference>
<dbReference type="Pfam" id="PF01066">
    <property type="entry name" value="CDP-OH_P_transf"/>
    <property type="match status" value="1"/>
</dbReference>
<organism evidence="19 20">
    <name type="scientific">Tetradesmus obliquus</name>
    <name type="common">Green alga</name>
    <name type="synonym">Acutodesmus obliquus</name>
    <dbReference type="NCBI Taxonomy" id="3088"/>
    <lineage>
        <taxon>Eukaryota</taxon>
        <taxon>Viridiplantae</taxon>
        <taxon>Chlorophyta</taxon>
        <taxon>core chlorophytes</taxon>
        <taxon>Chlorophyceae</taxon>
        <taxon>CS clade</taxon>
        <taxon>Sphaeropleales</taxon>
        <taxon>Scenedesmaceae</taxon>
        <taxon>Tetradesmus</taxon>
    </lineage>
</organism>
<feature type="transmembrane region" description="Helical" evidence="18">
    <location>
        <begin position="20"/>
        <end position="39"/>
    </location>
</feature>
<evidence type="ECO:0000256" key="14">
    <source>
        <dbReference type="ARBA" id="ARBA00023209"/>
    </source>
</evidence>
<feature type="transmembrane region" description="Helical" evidence="18">
    <location>
        <begin position="86"/>
        <end position="107"/>
    </location>
</feature>
<evidence type="ECO:0000313" key="20">
    <source>
        <dbReference type="Proteomes" id="UP001244341"/>
    </source>
</evidence>
<comment type="cofactor">
    <cofactor evidence="1">
        <name>Mn(2+)</name>
        <dbReference type="ChEBI" id="CHEBI:29035"/>
    </cofactor>
</comment>
<keyword evidence="15 16" id="KW-1208">Phospholipid metabolism</keyword>
<evidence type="ECO:0000256" key="10">
    <source>
        <dbReference type="ARBA" id="ARBA00022842"/>
    </source>
</evidence>
<evidence type="ECO:0000256" key="9">
    <source>
        <dbReference type="ARBA" id="ARBA00022723"/>
    </source>
</evidence>
<evidence type="ECO:0000256" key="1">
    <source>
        <dbReference type="ARBA" id="ARBA00001936"/>
    </source>
</evidence>
<keyword evidence="20" id="KW-1185">Reference proteome</keyword>
<dbReference type="PANTHER" id="PTHR15362">
    <property type="entry name" value="PHOSPHATIDYLINOSITOL SYNTHASE"/>
    <property type="match status" value="1"/>
</dbReference>
<dbReference type="InterPro" id="IPR043130">
    <property type="entry name" value="CDP-OH_PTrfase_TM_dom"/>
</dbReference>
<feature type="transmembrane region" description="Helical" evidence="18">
    <location>
        <begin position="145"/>
        <end position="166"/>
    </location>
</feature>
<sequence>MADPGFFSRHKNIYMYLPNLIGYARILLTLGALAFAFSYPELCVGAYFLAFVCDELDGRAARSFNQTSTLGAVLDMVTDRVATTGLLALLCATYPSLHLLFISLIALDIFSHWFQMYASLLAGAASHKDVASRSWLVRTYYRNRLFMGFCCVCCEVQYLALFLLHLPAYQTLGLLPLRLPQPLLDAAAGSVLESYVNSWQGLPAVGVVALLALPGVLVKQACNWVQLRTAMQGLVDYDVKKMT</sequence>
<evidence type="ECO:0000256" key="16">
    <source>
        <dbReference type="PIRNR" id="PIRNR000848"/>
    </source>
</evidence>
<evidence type="ECO:0000256" key="12">
    <source>
        <dbReference type="ARBA" id="ARBA00023098"/>
    </source>
</evidence>
<evidence type="ECO:0000256" key="13">
    <source>
        <dbReference type="ARBA" id="ARBA00023136"/>
    </source>
</evidence>
<protein>
    <recommendedName>
        <fullName evidence="5 16">CDP-diacylglycerol--inositol 3-phosphatidyltransferase</fullName>
        <ecNumber evidence="5 16">2.7.8.11</ecNumber>
    </recommendedName>
</protein>
<comment type="cofactor">
    <cofactor evidence="2">
        <name>Mg(2+)</name>
        <dbReference type="ChEBI" id="CHEBI:18420"/>
    </cofactor>
</comment>
<evidence type="ECO:0000256" key="11">
    <source>
        <dbReference type="ARBA" id="ARBA00022989"/>
    </source>
</evidence>
<comment type="catalytic activity">
    <reaction evidence="16">
        <text>a CDP-1,2-diacyl-sn-glycerol + myo-inositol = a 1,2-diacyl-sn-glycero-3-phospho-(1D-myo-inositol) + CMP + H(+)</text>
        <dbReference type="Rhea" id="RHEA:11580"/>
        <dbReference type="ChEBI" id="CHEBI:15378"/>
        <dbReference type="ChEBI" id="CHEBI:17268"/>
        <dbReference type="ChEBI" id="CHEBI:57880"/>
        <dbReference type="ChEBI" id="CHEBI:58332"/>
        <dbReference type="ChEBI" id="CHEBI:60377"/>
        <dbReference type="EC" id="2.7.8.11"/>
    </reaction>
</comment>
<dbReference type="InterPro" id="IPR014387">
    <property type="entry name" value="CDP_diag_ino_3_P_euk"/>
</dbReference>
<name>A0ABY8UN26_TETOB</name>
<keyword evidence="12 16" id="KW-0443">Lipid metabolism</keyword>
<evidence type="ECO:0000256" key="2">
    <source>
        <dbReference type="ARBA" id="ARBA00001946"/>
    </source>
</evidence>
<evidence type="ECO:0000256" key="7">
    <source>
        <dbReference type="ARBA" id="ARBA00022679"/>
    </source>
</evidence>
<keyword evidence="11 18" id="KW-1133">Transmembrane helix</keyword>
<keyword evidence="10" id="KW-0460">Magnesium</keyword>
<dbReference type="PANTHER" id="PTHR15362:SF4">
    <property type="entry name" value="CDP-DIACYLGLYCEROL--INOSITOL 3-PHOSPHATIDYLTRANSFERASE"/>
    <property type="match status" value="1"/>
</dbReference>
<gene>
    <name evidence="19" type="ORF">OEZ85_000961</name>
</gene>
<evidence type="ECO:0000313" key="19">
    <source>
        <dbReference type="EMBL" id="WIA22520.1"/>
    </source>
</evidence>
<evidence type="ECO:0000256" key="18">
    <source>
        <dbReference type="SAM" id="Phobius"/>
    </source>
</evidence>
<keyword evidence="7 16" id="KW-0808">Transferase</keyword>
<comment type="subcellular location">
    <subcellularLocation>
        <location evidence="3">Membrane</location>
        <topology evidence="3">Multi-pass membrane protein</topology>
    </subcellularLocation>
</comment>
<accession>A0ABY8UN26</accession>
<keyword evidence="9" id="KW-0479">Metal-binding</keyword>
<evidence type="ECO:0000256" key="3">
    <source>
        <dbReference type="ARBA" id="ARBA00004141"/>
    </source>
</evidence>
<keyword evidence="6 16" id="KW-0444">Lipid biosynthesis</keyword>
<evidence type="ECO:0000256" key="15">
    <source>
        <dbReference type="ARBA" id="ARBA00023264"/>
    </source>
</evidence>
<dbReference type="Proteomes" id="UP001244341">
    <property type="component" value="Chromosome 15b"/>
</dbReference>
<feature type="transmembrane region" description="Helical" evidence="18">
    <location>
        <begin position="199"/>
        <end position="218"/>
    </location>
</feature>
<reference evidence="19 20" key="1">
    <citation type="submission" date="2023-05" db="EMBL/GenBank/DDBJ databases">
        <title>A 100% complete, gapless, phased diploid assembly of the Scenedesmus obliquus UTEX 3031 genome.</title>
        <authorList>
            <person name="Biondi T.C."/>
            <person name="Hanschen E.R."/>
            <person name="Kwon T."/>
            <person name="Eng W."/>
            <person name="Kruse C.P.S."/>
            <person name="Koehler S.I."/>
            <person name="Kunde Y."/>
            <person name="Gleasner C.D."/>
            <person name="You Mak K.T."/>
            <person name="Polle J."/>
            <person name="Hovde B.T."/>
            <person name="Starkenburg S.R."/>
        </authorList>
    </citation>
    <scope>NUCLEOTIDE SEQUENCE [LARGE SCALE GENOMIC DNA]</scope>
    <source>
        <strain evidence="19 20">DOE0152z</strain>
    </source>
</reference>
<evidence type="ECO:0000256" key="6">
    <source>
        <dbReference type="ARBA" id="ARBA00022516"/>
    </source>
</evidence>
<dbReference type="EC" id="2.7.8.11" evidence="5 16"/>
<dbReference type="EMBL" id="CP126222">
    <property type="protein sequence ID" value="WIA22520.1"/>
    <property type="molecule type" value="Genomic_DNA"/>
</dbReference>
<evidence type="ECO:0000256" key="8">
    <source>
        <dbReference type="ARBA" id="ARBA00022692"/>
    </source>
</evidence>
<keyword evidence="13 16" id="KW-0472">Membrane</keyword>
<dbReference type="InterPro" id="IPR000462">
    <property type="entry name" value="CDP-OH_P_trans"/>
</dbReference>
<evidence type="ECO:0000256" key="17">
    <source>
        <dbReference type="RuleBase" id="RU003750"/>
    </source>
</evidence>
<keyword evidence="8 18" id="KW-0812">Transmembrane</keyword>
<comment type="similarity">
    <text evidence="4 16 17">Belongs to the CDP-alcohol phosphatidyltransferase class-I family.</text>
</comment>
<evidence type="ECO:0000256" key="5">
    <source>
        <dbReference type="ARBA" id="ARBA00013212"/>
    </source>
</evidence>
<dbReference type="PROSITE" id="PS00379">
    <property type="entry name" value="CDP_ALCOHOL_P_TRANSF"/>
    <property type="match status" value="1"/>
</dbReference>